<sequence>MERIYWERIEQSRMNFTEADVDFMTGMIGHHSQALIMSRLAPENGASQSVQTLASRIINAQSDEIALMQRWLRDRGQPVPIVHIDGINMTIEMEQSETDADHGNHDDHNMDMDMNHEEDHDMDHNSDMMHDHSGMPGMLTQQQLENLSAATGKEFDRLFLTYMIEHHGGAVIMVEELFAADGAASDTESFELASGINAEQVTEIERMKLMLENID</sequence>
<dbReference type="OrthoDB" id="8603558at2"/>
<dbReference type="Pfam" id="PF03713">
    <property type="entry name" value="DUF305"/>
    <property type="match status" value="1"/>
</dbReference>
<dbReference type="AlphaFoldDB" id="A0A2N0VMF8"/>
<evidence type="ECO:0000313" key="2">
    <source>
        <dbReference type="EMBL" id="PKD45329.1"/>
    </source>
</evidence>
<evidence type="ECO:0000313" key="3">
    <source>
        <dbReference type="Proteomes" id="UP000233398"/>
    </source>
</evidence>
<accession>A0A2N0VMF8</accession>
<dbReference type="EMBL" id="PISP01000001">
    <property type="protein sequence ID" value="PKD45329.1"/>
    <property type="molecule type" value="Genomic_DNA"/>
</dbReference>
<feature type="domain" description="DUF305" evidence="1">
    <location>
        <begin position="20"/>
        <end position="211"/>
    </location>
</feature>
<keyword evidence="3" id="KW-1185">Reference proteome</keyword>
<proteinExistence type="predicted"/>
<dbReference type="InterPro" id="IPR005183">
    <property type="entry name" value="DUF305_CopM-like"/>
</dbReference>
<dbReference type="PANTHER" id="PTHR36933">
    <property type="entry name" value="SLL0788 PROTEIN"/>
    <property type="match status" value="1"/>
</dbReference>
<protein>
    <submittedName>
        <fullName evidence="2">DUF305 domain-containing protein</fullName>
    </submittedName>
</protein>
<reference evidence="2 3" key="1">
    <citation type="submission" date="2017-11" db="EMBL/GenBank/DDBJ databases">
        <title>Rhodohalobacter 15182 sp. nov., isolated from a salt lake.</title>
        <authorList>
            <person name="Han S."/>
        </authorList>
    </citation>
    <scope>NUCLEOTIDE SEQUENCE [LARGE SCALE GENOMIC DNA]</scope>
    <source>
        <strain evidence="2 3">15182</strain>
    </source>
</reference>
<dbReference type="PANTHER" id="PTHR36933:SF1">
    <property type="entry name" value="SLL0788 PROTEIN"/>
    <property type="match status" value="1"/>
</dbReference>
<evidence type="ECO:0000259" key="1">
    <source>
        <dbReference type="Pfam" id="PF03713"/>
    </source>
</evidence>
<dbReference type="Proteomes" id="UP000233398">
    <property type="component" value="Unassembled WGS sequence"/>
</dbReference>
<dbReference type="InterPro" id="IPR012347">
    <property type="entry name" value="Ferritin-like"/>
</dbReference>
<organism evidence="2 3">
    <name type="scientific">Rhodohalobacter barkolensis</name>
    <dbReference type="NCBI Taxonomy" id="2053187"/>
    <lineage>
        <taxon>Bacteria</taxon>
        <taxon>Pseudomonadati</taxon>
        <taxon>Balneolota</taxon>
        <taxon>Balneolia</taxon>
        <taxon>Balneolales</taxon>
        <taxon>Balneolaceae</taxon>
        <taxon>Rhodohalobacter</taxon>
    </lineage>
</organism>
<gene>
    <name evidence="2" type="ORF">CWD77_01305</name>
</gene>
<comment type="caution">
    <text evidence="2">The sequence shown here is derived from an EMBL/GenBank/DDBJ whole genome shotgun (WGS) entry which is preliminary data.</text>
</comment>
<dbReference type="Gene3D" id="1.20.1260.10">
    <property type="match status" value="1"/>
</dbReference>
<name>A0A2N0VMF8_9BACT</name>